<dbReference type="GO" id="GO:0008757">
    <property type="term" value="F:S-adenosylmethionine-dependent methyltransferase activity"/>
    <property type="evidence" value="ECO:0007669"/>
    <property type="project" value="InterPro"/>
</dbReference>
<dbReference type="PANTHER" id="PTHR42912:SF80">
    <property type="entry name" value="METHYLTRANSFERASE DOMAIN-CONTAINING PROTEIN"/>
    <property type="match status" value="1"/>
</dbReference>
<dbReference type="GO" id="GO:0032259">
    <property type="term" value="P:methylation"/>
    <property type="evidence" value="ECO:0007669"/>
    <property type="project" value="UniProtKB-KW"/>
</dbReference>
<sequence length="372" mass="40448">MCADTSTTAYWDAAAADFDDEPDHGLRDPVVREAWAARLWGWLPERAGDVLDLGCGTGSLALLAAERGHRVTGVDRSPRMVELARAKLGGTGATVLVGDAAEPPLGEGSFDVVLVRHLLWTLPDRQSVLRRWVRLLRPGGRLVLIEGRWGESDPVGLPAAELSALVGPLTERLSVEQLAPDAALWGRAVHDERYALVADLAPARRHTEIVDVHLILRRGDEVLLARRANTGYADGLLHAPSGHVEDGEDVRAAMLRETAEEIGLTLGPDEVRAVLVLQHKAPTGAARTGWFFEAEVGQEGGLEPVNEPVNREPEKCSELGWFPLDALPDDMVAYCRAGLEAYRAGHRFALHRHEPDDPIAYAPEGPDRLTPL</sequence>
<dbReference type="InterPro" id="IPR013216">
    <property type="entry name" value="Methyltransf_11"/>
</dbReference>
<accession>G2P8F2</accession>
<dbReference type="PROSITE" id="PS51462">
    <property type="entry name" value="NUDIX"/>
    <property type="match status" value="1"/>
</dbReference>
<reference evidence="3" key="1">
    <citation type="submission" date="2011-08" db="EMBL/GenBank/DDBJ databases">
        <title>Complete sequence of chromosome of Streptomyces violaceusniger Tu 4113.</title>
        <authorList>
            <consortium name="US DOE Joint Genome Institute"/>
            <person name="Lucas S."/>
            <person name="Han J."/>
            <person name="Lapidus A."/>
            <person name="Cheng J.-F."/>
            <person name="Goodwin L."/>
            <person name="Pitluck S."/>
            <person name="Peters L."/>
            <person name="Ivanova N."/>
            <person name="Daligault H."/>
            <person name="Detter J.C."/>
            <person name="Han C."/>
            <person name="Tapia R."/>
            <person name="Land M."/>
            <person name="Hauser L."/>
            <person name="Kyrpides N."/>
            <person name="Ivanova N."/>
            <person name="Pagani I."/>
            <person name="Hagen A."/>
            <person name="Katz L."/>
            <person name="Fiedler H.-P."/>
            <person name="Keasling J."/>
            <person name="Fortman J."/>
            <person name="Woyke T."/>
        </authorList>
    </citation>
    <scope>NUCLEOTIDE SEQUENCE [LARGE SCALE GENOMIC DNA]</scope>
    <source>
        <strain evidence="3">Tu 4113</strain>
    </source>
</reference>
<keyword evidence="3" id="KW-0808">Transferase</keyword>
<dbReference type="SUPFAM" id="SSF55811">
    <property type="entry name" value="Nudix"/>
    <property type="match status" value="1"/>
</dbReference>
<dbReference type="eggNOG" id="COG0500">
    <property type="taxonomic scope" value="Bacteria"/>
</dbReference>
<evidence type="ECO:0000313" key="3">
    <source>
        <dbReference type="EMBL" id="AEM86148.1"/>
    </source>
</evidence>
<dbReference type="Pfam" id="PF08241">
    <property type="entry name" value="Methyltransf_11"/>
    <property type="match status" value="1"/>
</dbReference>
<dbReference type="SUPFAM" id="SSF53335">
    <property type="entry name" value="S-adenosyl-L-methionine-dependent methyltransferases"/>
    <property type="match status" value="1"/>
</dbReference>
<dbReference type="Gene3D" id="3.40.50.150">
    <property type="entry name" value="Vaccinia Virus protein VP39"/>
    <property type="match status" value="1"/>
</dbReference>
<dbReference type="EMBL" id="CP002994">
    <property type="protein sequence ID" value="AEM86148.1"/>
    <property type="molecule type" value="Genomic_DNA"/>
</dbReference>
<dbReference type="PANTHER" id="PTHR42912">
    <property type="entry name" value="METHYLTRANSFERASE"/>
    <property type="match status" value="1"/>
</dbReference>
<dbReference type="CDD" id="cd02440">
    <property type="entry name" value="AdoMet_MTases"/>
    <property type="match status" value="1"/>
</dbReference>
<organism evidence="3 4">
    <name type="scientific">Streptomyces violaceusniger (strain Tu 4113)</name>
    <dbReference type="NCBI Taxonomy" id="653045"/>
    <lineage>
        <taxon>Bacteria</taxon>
        <taxon>Bacillati</taxon>
        <taxon>Actinomycetota</taxon>
        <taxon>Actinomycetes</taxon>
        <taxon>Kitasatosporales</taxon>
        <taxon>Streptomycetaceae</taxon>
        <taxon>Streptomyces</taxon>
        <taxon>Streptomyces violaceusniger group</taxon>
    </lineage>
</organism>
<dbReference type="AlphaFoldDB" id="G2P8F2"/>
<keyword evidence="3" id="KW-0489">Methyltransferase</keyword>
<dbReference type="InterPro" id="IPR015797">
    <property type="entry name" value="NUDIX_hydrolase-like_dom_sf"/>
</dbReference>
<name>G2P8F2_STRV4</name>
<dbReference type="CDD" id="cd04683">
    <property type="entry name" value="NUDIX_Hydrolase"/>
    <property type="match status" value="1"/>
</dbReference>
<dbReference type="GO" id="GO:0016787">
    <property type="term" value="F:hydrolase activity"/>
    <property type="evidence" value="ECO:0007669"/>
    <property type="project" value="UniProtKB-KW"/>
</dbReference>
<gene>
    <name evidence="3" type="ORF">Strvi_6768</name>
</gene>
<feature type="domain" description="Nudix hydrolase" evidence="2">
    <location>
        <begin position="205"/>
        <end position="344"/>
    </location>
</feature>
<keyword evidence="4" id="KW-1185">Reference proteome</keyword>
<dbReference type="eggNOG" id="COG1051">
    <property type="taxonomic scope" value="Bacteria"/>
</dbReference>
<proteinExistence type="predicted"/>
<dbReference type="InterPro" id="IPR050508">
    <property type="entry name" value="Methyltransf_Superfamily"/>
</dbReference>
<dbReference type="KEGG" id="svl:Strvi_6768"/>
<evidence type="ECO:0000256" key="1">
    <source>
        <dbReference type="ARBA" id="ARBA00022801"/>
    </source>
</evidence>
<evidence type="ECO:0000313" key="4">
    <source>
        <dbReference type="Proteomes" id="UP000008703"/>
    </source>
</evidence>
<dbReference type="InterPro" id="IPR020084">
    <property type="entry name" value="NUDIX_hydrolase_CS"/>
</dbReference>
<dbReference type="Proteomes" id="UP000008703">
    <property type="component" value="Chromosome"/>
</dbReference>
<dbReference type="Pfam" id="PF00293">
    <property type="entry name" value="NUDIX"/>
    <property type="match status" value="1"/>
</dbReference>
<dbReference type="InterPro" id="IPR029063">
    <property type="entry name" value="SAM-dependent_MTases_sf"/>
</dbReference>
<dbReference type="HOGENOM" id="CLU_042667_0_0_11"/>
<protein>
    <submittedName>
        <fullName evidence="3">Methyltransferase type 11</fullName>
    </submittedName>
</protein>
<keyword evidence="1" id="KW-0378">Hydrolase</keyword>
<dbReference type="PROSITE" id="PS00893">
    <property type="entry name" value="NUDIX_BOX"/>
    <property type="match status" value="1"/>
</dbReference>
<dbReference type="RefSeq" id="WP_014059625.1">
    <property type="nucleotide sequence ID" value="NC_015957.1"/>
</dbReference>
<dbReference type="Gene3D" id="3.90.79.10">
    <property type="entry name" value="Nucleoside Triphosphate Pyrophosphohydrolase"/>
    <property type="match status" value="1"/>
</dbReference>
<dbReference type="InterPro" id="IPR000086">
    <property type="entry name" value="NUDIX_hydrolase_dom"/>
</dbReference>
<evidence type="ECO:0000259" key="2">
    <source>
        <dbReference type="PROSITE" id="PS51462"/>
    </source>
</evidence>